<dbReference type="InterPro" id="IPR000719">
    <property type="entry name" value="Prot_kinase_dom"/>
</dbReference>
<evidence type="ECO:0000256" key="4">
    <source>
        <dbReference type="ARBA" id="ARBA00022553"/>
    </source>
</evidence>
<dbReference type="Gene3D" id="1.10.510.10">
    <property type="entry name" value="Transferase(Phosphotransferase) domain 1"/>
    <property type="match status" value="1"/>
</dbReference>
<keyword evidence="16" id="KW-1015">Disulfide bond</keyword>
<evidence type="ECO:0000256" key="9">
    <source>
        <dbReference type="ARBA" id="ARBA00022741"/>
    </source>
</evidence>
<evidence type="ECO:0000256" key="21">
    <source>
        <dbReference type="ARBA" id="ARBA00051243"/>
    </source>
</evidence>
<dbReference type="GO" id="GO:0007399">
    <property type="term" value="P:nervous system development"/>
    <property type="evidence" value="ECO:0007669"/>
    <property type="project" value="TreeGrafter"/>
</dbReference>
<reference evidence="26" key="2">
    <citation type="submission" date="2025-08" db="UniProtKB">
        <authorList>
            <consortium name="Ensembl"/>
        </authorList>
    </citation>
    <scope>IDENTIFICATION</scope>
</reference>
<dbReference type="Gene3D" id="2.60.40.10">
    <property type="entry name" value="Immunoglobulins"/>
    <property type="match status" value="2"/>
</dbReference>
<dbReference type="InterPro" id="IPR011009">
    <property type="entry name" value="Kinase-like_dom_sf"/>
</dbReference>
<evidence type="ECO:0000256" key="11">
    <source>
        <dbReference type="ARBA" id="ARBA00022840"/>
    </source>
</evidence>
<evidence type="ECO:0000256" key="13">
    <source>
        <dbReference type="ARBA" id="ARBA00022989"/>
    </source>
</evidence>
<keyword evidence="27" id="KW-1185">Reference proteome</keyword>
<dbReference type="FunFam" id="1.10.510.10:FF:000089">
    <property type="entry name" value="Tyrosine-protein kinase receptor TYRO3"/>
    <property type="match status" value="1"/>
</dbReference>
<dbReference type="InterPro" id="IPR050122">
    <property type="entry name" value="RTK"/>
</dbReference>
<evidence type="ECO:0000259" key="25">
    <source>
        <dbReference type="PROSITE" id="PS50853"/>
    </source>
</evidence>
<evidence type="ECO:0000256" key="15">
    <source>
        <dbReference type="ARBA" id="ARBA00023137"/>
    </source>
</evidence>
<evidence type="ECO:0000256" key="6">
    <source>
        <dbReference type="ARBA" id="ARBA00022692"/>
    </source>
</evidence>
<reference evidence="26" key="1">
    <citation type="submission" date="2021-04" db="EMBL/GenBank/DDBJ databases">
        <authorList>
            <consortium name="Wellcome Sanger Institute Data Sharing"/>
        </authorList>
    </citation>
    <scope>NUCLEOTIDE SEQUENCE [LARGE SCALE GENOMIC DNA]</scope>
</reference>
<evidence type="ECO:0000256" key="14">
    <source>
        <dbReference type="ARBA" id="ARBA00023136"/>
    </source>
</evidence>
<dbReference type="FunFam" id="2.60.40.10:FF:000296">
    <property type="entry name" value="Tyrosine-protein kinase receptor TYRO3"/>
    <property type="match status" value="1"/>
</dbReference>
<evidence type="ECO:0000256" key="8">
    <source>
        <dbReference type="ARBA" id="ARBA00022737"/>
    </source>
</evidence>
<dbReference type="AlphaFoldDB" id="A0A665ULH7"/>
<proteinExistence type="predicted"/>
<keyword evidence="19" id="KW-0393">Immunoglobulin domain</keyword>
<evidence type="ECO:0000313" key="26">
    <source>
        <dbReference type="Ensembl" id="ENSENLP00000020147.1"/>
    </source>
</evidence>
<dbReference type="GO" id="GO:0007169">
    <property type="term" value="P:cell surface receptor protein tyrosine kinase signaling pathway"/>
    <property type="evidence" value="ECO:0007669"/>
    <property type="project" value="TreeGrafter"/>
</dbReference>
<keyword evidence="4" id="KW-0597">Phosphoprotein</keyword>
<feature type="domain" description="Ig-like" evidence="24">
    <location>
        <begin position="21"/>
        <end position="96"/>
    </location>
</feature>
<dbReference type="GO" id="GO:0016477">
    <property type="term" value="P:cell migration"/>
    <property type="evidence" value="ECO:0007669"/>
    <property type="project" value="TreeGrafter"/>
</dbReference>
<dbReference type="InterPro" id="IPR013783">
    <property type="entry name" value="Ig-like_fold"/>
</dbReference>
<evidence type="ECO:0000256" key="7">
    <source>
        <dbReference type="ARBA" id="ARBA00022729"/>
    </source>
</evidence>
<dbReference type="GO" id="GO:0043235">
    <property type="term" value="C:receptor complex"/>
    <property type="evidence" value="ECO:0007669"/>
    <property type="project" value="TreeGrafter"/>
</dbReference>
<dbReference type="Proteomes" id="UP000472264">
    <property type="component" value="Chromosome 22"/>
</dbReference>
<keyword evidence="5" id="KW-0808">Transferase</keyword>
<keyword evidence="6" id="KW-0812">Transmembrane</keyword>
<keyword evidence="7" id="KW-0732">Signal</keyword>
<dbReference type="GO" id="GO:0007155">
    <property type="term" value="P:cell adhesion"/>
    <property type="evidence" value="ECO:0007669"/>
    <property type="project" value="UniProtKB-KW"/>
</dbReference>
<dbReference type="InterPro" id="IPR036116">
    <property type="entry name" value="FN3_sf"/>
</dbReference>
<dbReference type="PROSITE" id="PS00107">
    <property type="entry name" value="PROTEIN_KINASE_ATP"/>
    <property type="match status" value="1"/>
</dbReference>
<dbReference type="SUPFAM" id="SSF56112">
    <property type="entry name" value="Protein kinase-like (PK-like)"/>
    <property type="match status" value="1"/>
</dbReference>
<dbReference type="InterPro" id="IPR017441">
    <property type="entry name" value="Protein_kinase_ATP_BS"/>
</dbReference>
<dbReference type="SUPFAM" id="SSF49265">
    <property type="entry name" value="Fibronectin type III"/>
    <property type="match status" value="1"/>
</dbReference>
<dbReference type="PANTHER" id="PTHR24416:SF279">
    <property type="entry name" value="TYROSINE-PROTEIN KINASE RECEPTOR TYRO3"/>
    <property type="match status" value="1"/>
</dbReference>
<evidence type="ECO:0000256" key="19">
    <source>
        <dbReference type="ARBA" id="ARBA00023319"/>
    </source>
</evidence>
<dbReference type="PRINTS" id="PR00109">
    <property type="entry name" value="TYRKINASE"/>
</dbReference>
<dbReference type="InterPro" id="IPR003961">
    <property type="entry name" value="FN3_dom"/>
</dbReference>
<dbReference type="EC" id="2.7.10.1" evidence="2"/>
<protein>
    <recommendedName>
        <fullName evidence="20">Tyrosine-protein kinase receptor TYRO3</fullName>
        <ecNumber evidence="2">2.7.10.1</ecNumber>
    </recommendedName>
</protein>
<dbReference type="Pfam" id="PF07714">
    <property type="entry name" value="PK_Tyr_Ser-Thr"/>
    <property type="match status" value="1"/>
</dbReference>
<dbReference type="CDD" id="cd00063">
    <property type="entry name" value="FN3"/>
    <property type="match status" value="1"/>
</dbReference>
<evidence type="ECO:0000256" key="2">
    <source>
        <dbReference type="ARBA" id="ARBA00011902"/>
    </source>
</evidence>
<keyword evidence="8" id="KW-0677">Repeat</keyword>
<dbReference type="GO" id="GO:0006909">
    <property type="term" value="P:phagocytosis"/>
    <property type="evidence" value="ECO:0007669"/>
    <property type="project" value="TreeGrafter"/>
</dbReference>
<evidence type="ECO:0000256" key="22">
    <source>
        <dbReference type="PROSITE-ProRule" id="PRU10141"/>
    </source>
</evidence>
<dbReference type="InterPro" id="IPR007110">
    <property type="entry name" value="Ig-like_dom"/>
</dbReference>
<evidence type="ECO:0000256" key="5">
    <source>
        <dbReference type="ARBA" id="ARBA00022679"/>
    </source>
</evidence>
<accession>A0A665ULH7</accession>
<evidence type="ECO:0000256" key="20">
    <source>
        <dbReference type="ARBA" id="ARBA00039486"/>
    </source>
</evidence>
<keyword evidence="9 22" id="KW-0547">Nucleotide-binding</keyword>
<dbReference type="SMART" id="SM00219">
    <property type="entry name" value="TyrKc"/>
    <property type="match status" value="1"/>
</dbReference>
<dbReference type="SUPFAM" id="SSF48726">
    <property type="entry name" value="Immunoglobulin"/>
    <property type="match status" value="1"/>
</dbReference>
<dbReference type="PROSITE" id="PS50835">
    <property type="entry name" value="IG_LIKE"/>
    <property type="match status" value="1"/>
</dbReference>
<evidence type="ECO:0000256" key="18">
    <source>
        <dbReference type="ARBA" id="ARBA00023180"/>
    </source>
</evidence>
<keyword evidence="18" id="KW-0325">Glycoprotein</keyword>
<comment type="subcellular location">
    <subcellularLocation>
        <location evidence="1">Cell membrane</location>
        <topology evidence="1">Single-pass type I membrane protein</topology>
    </subcellularLocation>
</comment>
<dbReference type="InterPro" id="IPR036179">
    <property type="entry name" value="Ig-like_dom_sf"/>
</dbReference>
<dbReference type="PROSITE" id="PS00109">
    <property type="entry name" value="PROTEIN_KINASE_TYR"/>
    <property type="match status" value="1"/>
</dbReference>
<dbReference type="PROSITE" id="PS50011">
    <property type="entry name" value="PROTEIN_KINASE_DOM"/>
    <property type="match status" value="1"/>
</dbReference>
<dbReference type="GO" id="GO:0005886">
    <property type="term" value="C:plasma membrane"/>
    <property type="evidence" value="ECO:0007669"/>
    <property type="project" value="UniProtKB-SubCell"/>
</dbReference>
<feature type="domain" description="Fibronectin type-III" evidence="25">
    <location>
        <begin position="109"/>
        <end position="200"/>
    </location>
</feature>
<evidence type="ECO:0000256" key="12">
    <source>
        <dbReference type="ARBA" id="ARBA00022889"/>
    </source>
</evidence>
<dbReference type="Gene3D" id="3.30.200.20">
    <property type="entry name" value="Phosphorylase Kinase, domain 1"/>
    <property type="match status" value="1"/>
</dbReference>
<evidence type="ECO:0000256" key="10">
    <source>
        <dbReference type="ARBA" id="ARBA00022777"/>
    </source>
</evidence>
<feature type="binding site" evidence="22">
    <location>
        <position position="357"/>
    </location>
    <ligand>
        <name>ATP</name>
        <dbReference type="ChEBI" id="CHEBI:30616"/>
    </ligand>
</feature>
<keyword evidence="17" id="KW-0675">Receptor</keyword>
<evidence type="ECO:0000259" key="24">
    <source>
        <dbReference type="PROSITE" id="PS50835"/>
    </source>
</evidence>
<evidence type="ECO:0000256" key="3">
    <source>
        <dbReference type="ARBA" id="ARBA00022475"/>
    </source>
</evidence>
<dbReference type="PROSITE" id="PS50853">
    <property type="entry name" value="FN3"/>
    <property type="match status" value="1"/>
</dbReference>
<keyword evidence="12" id="KW-0130">Cell adhesion</keyword>
<dbReference type="InterPro" id="IPR008266">
    <property type="entry name" value="Tyr_kinase_AS"/>
</dbReference>
<comment type="catalytic activity">
    <reaction evidence="21">
        <text>L-tyrosyl-[protein] + ATP = O-phospho-L-tyrosyl-[protein] + ADP + H(+)</text>
        <dbReference type="Rhea" id="RHEA:10596"/>
        <dbReference type="Rhea" id="RHEA-COMP:10136"/>
        <dbReference type="Rhea" id="RHEA-COMP:20101"/>
        <dbReference type="ChEBI" id="CHEBI:15378"/>
        <dbReference type="ChEBI" id="CHEBI:30616"/>
        <dbReference type="ChEBI" id="CHEBI:46858"/>
        <dbReference type="ChEBI" id="CHEBI:61978"/>
        <dbReference type="ChEBI" id="CHEBI:456216"/>
        <dbReference type="EC" id="2.7.10.1"/>
    </reaction>
</comment>
<evidence type="ECO:0000256" key="17">
    <source>
        <dbReference type="ARBA" id="ARBA00023170"/>
    </source>
</evidence>
<name>A0A665ULH7_ECHNA</name>
<keyword evidence="14" id="KW-0472">Membrane</keyword>
<keyword evidence="10" id="KW-0418">Kinase</keyword>
<evidence type="ECO:0000259" key="23">
    <source>
        <dbReference type="PROSITE" id="PS50011"/>
    </source>
</evidence>
<feature type="domain" description="Protein kinase" evidence="23">
    <location>
        <begin position="325"/>
        <end position="598"/>
    </location>
</feature>
<sequence>VESHGLNFASERAWITVEGVPHFLQEPQDVATFPNVPFNLTCAAVGPPEPVEVVWWFGGVQEGQPQSSPSVLYVPGVNSSIKFYCEAKNTRGISVSRTGTVHIKVLPVAPVGLQVLRMVDNNVTLSWKPGFTGHSELSTCIIQVMHTHTNDHKIINIIQNFNPLPPGLRSHSNYTVRVSCLNDVGASPFSPWMHFQTPESGKTGNVMPATLPEQVRRTLLTDGPTHLVTQETGSDCVCSLSRSVFKDPGPESSVSFTAARSFNRNCPELQESTCESQQRTLTVTLNLVKTGSFFVCVCLLPVDCLGVSNDLTRKLQDVLIPERLITLGHMLGKGEFGSVREAFLKMEDSPVQKVAVKVLKSDITSSGDIEQCLKEAAYMKDFNHPNVIQLIGVSLHRRPGQRLPIPMVVLPFMKHGDLHTFLLLSRLGEQPFDLSLQTLIRFMLDVSRGMEYLSSRNIIHRDLAARNCMLGEDMTVCVADFGLSKKIYSGDYYRQGSVSKLPVKWIALESLSDNVYTTQSDVWSFGVTMWEIMTRGQTPYPGVENSEIYEFLIKGERLKKPAHCRDDIYDIMHSCWSPVPKCRPSFQNLVEQLEALWLSLCPDTPQKEPLLYVNLEGEGGEQCWEGGGGMWAPGTEEMPAATSSWSMLRSHDH</sequence>
<keyword evidence="11 22" id="KW-0067">ATP-binding</keyword>
<dbReference type="GO" id="GO:0005524">
    <property type="term" value="F:ATP binding"/>
    <property type="evidence" value="ECO:0007669"/>
    <property type="project" value="UniProtKB-UniRule"/>
</dbReference>
<gene>
    <name evidence="26" type="primary">tyro3</name>
</gene>
<evidence type="ECO:0000256" key="16">
    <source>
        <dbReference type="ARBA" id="ARBA00023157"/>
    </source>
</evidence>
<keyword evidence="15" id="KW-0829">Tyrosine-protein kinase</keyword>
<keyword evidence="3" id="KW-1003">Cell membrane</keyword>
<dbReference type="GO" id="GO:0004714">
    <property type="term" value="F:transmembrane receptor protein tyrosine kinase activity"/>
    <property type="evidence" value="ECO:0007669"/>
    <property type="project" value="UniProtKB-EC"/>
</dbReference>
<dbReference type="SMART" id="SM00060">
    <property type="entry name" value="FN3"/>
    <property type="match status" value="1"/>
</dbReference>
<evidence type="ECO:0000313" key="27">
    <source>
        <dbReference type="Proteomes" id="UP000472264"/>
    </source>
</evidence>
<dbReference type="PANTHER" id="PTHR24416">
    <property type="entry name" value="TYROSINE-PROTEIN KINASE RECEPTOR"/>
    <property type="match status" value="1"/>
</dbReference>
<dbReference type="InterPro" id="IPR001245">
    <property type="entry name" value="Ser-Thr/Tyr_kinase_cat_dom"/>
</dbReference>
<keyword evidence="13" id="KW-1133">Transmembrane helix</keyword>
<organism evidence="26 27">
    <name type="scientific">Echeneis naucrates</name>
    <name type="common">Live sharksucker</name>
    <dbReference type="NCBI Taxonomy" id="173247"/>
    <lineage>
        <taxon>Eukaryota</taxon>
        <taxon>Metazoa</taxon>
        <taxon>Chordata</taxon>
        <taxon>Craniata</taxon>
        <taxon>Vertebrata</taxon>
        <taxon>Euteleostomi</taxon>
        <taxon>Actinopterygii</taxon>
        <taxon>Neopterygii</taxon>
        <taxon>Teleostei</taxon>
        <taxon>Neoteleostei</taxon>
        <taxon>Acanthomorphata</taxon>
        <taxon>Carangaria</taxon>
        <taxon>Carangiformes</taxon>
        <taxon>Echeneidae</taxon>
        <taxon>Echeneis</taxon>
    </lineage>
</organism>
<evidence type="ECO:0000256" key="1">
    <source>
        <dbReference type="ARBA" id="ARBA00004251"/>
    </source>
</evidence>
<dbReference type="InterPro" id="IPR020635">
    <property type="entry name" value="Tyr_kinase_cat_dom"/>
</dbReference>
<reference evidence="26" key="3">
    <citation type="submission" date="2025-09" db="UniProtKB">
        <authorList>
            <consortium name="Ensembl"/>
        </authorList>
    </citation>
    <scope>IDENTIFICATION</scope>
</reference>
<dbReference type="Ensembl" id="ENSENLT00000020869.1">
    <property type="protein sequence ID" value="ENSENLP00000020147.1"/>
    <property type="gene ID" value="ENSENLG00000009047.1"/>
</dbReference>